<sequence>MSKRNTVTRTIRRRTGALGLALALGGALLGAAPALAAPASTAPGTVTANETLPRDLWYPGSANAHRLTYWTTGATGEPALSTGTVFVPEGEAPEGGWPVLSWAHGTVGLGDDCAPSVVGPGARERDFAYLGTWLDQGYAVVASDYAGLGTPGTMPYLDGKAEAHSVVDMVKAGRAVEPSLSNTWVAIGQSQGAGAAITTARYATEFGGPELDYRGAVGTGVPAYIENIVALAGPGFPPVALPGGLTVYSLYILAGLNAAHPELGIPSLLNDSGREWLAKAEILCYDPLKKEATGLVVGSLFDKPLSTIPNIQGVLTDYMGVPETGYDKPFFIGQGLKDTDVIMPSTLLLGSTLARNGEPLTFKTYPTDHSGTMAASLPDTVPFVRALFDGETPAPSFGS</sequence>
<gene>
    <name evidence="2" type="ORF">ACFSJG_17905</name>
</gene>
<protein>
    <submittedName>
        <fullName evidence="2">Lipase family protein</fullName>
    </submittedName>
</protein>
<dbReference type="InterPro" id="IPR005152">
    <property type="entry name" value="Lipase_secreted"/>
</dbReference>
<dbReference type="PANTHER" id="PTHR34853">
    <property type="match status" value="1"/>
</dbReference>
<dbReference type="Proteomes" id="UP001597286">
    <property type="component" value="Unassembled WGS sequence"/>
</dbReference>
<dbReference type="RefSeq" id="WP_378486590.1">
    <property type="nucleotide sequence ID" value="NZ_JBHUFB010000013.1"/>
</dbReference>
<dbReference type="InterPro" id="IPR029058">
    <property type="entry name" value="AB_hydrolase_fold"/>
</dbReference>
<feature type="chain" id="PRO_5045929696" evidence="1">
    <location>
        <begin position="37"/>
        <end position="399"/>
    </location>
</feature>
<accession>A0ABW4P836</accession>
<organism evidence="2 3">
    <name type="scientific">Rhodococcus gannanensis</name>
    <dbReference type="NCBI Taxonomy" id="1960308"/>
    <lineage>
        <taxon>Bacteria</taxon>
        <taxon>Bacillati</taxon>
        <taxon>Actinomycetota</taxon>
        <taxon>Actinomycetes</taxon>
        <taxon>Mycobacteriales</taxon>
        <taxon>Nocardiaceae</taxon>
        <taxon>Rhodococcus</taxon>
    </lineage>
</organism>
<evidence type="ECO:0000313" key="2">
    <source>
        <dbReference type="EMBL" id="MFD1814094.1"/>
    </source>
</evidence>
<keyword evidence="3" id="KW-1185">Reference proteome</keyword>
<evidence type="ECO:0000313" key="3">
    <source>
        <dbReference type="Proteomes" id="UP001597286"/>
    </source>
</evidence>
<dbReference type="Pfam" id="PF03583">
    <property type="entry name" value="LIP"/>
    <property type="match status" value="1"/>
</dbReference>
<dbReference type="PIRSF" id="PIRSF029171">
    <property type="entry name" value="Esterase_LipA"/>
    <property type="match status" value="1"/>
</dbReference>
<proteinExistence type="predicted"/>
<keyword evidence="1" id="KW-0732">Signal</keyword>
<name>A0ABW4P836_9NOCA</name>
<dbReference type="PANTHER" id="PTHR34853:SF1">
    <property type="entry name" value="LIPASE 5"/>
    <property type="match status" value="1"/>
</dbReference>
<feature type="signal peptide" evidence="1">
    <location>
        <begin position="1"/>
        <end position="36"/>
    </location>
</feature>
<comment type="caution">
    <text evidence="2">The sequence shown here is derived from an EMBL/GenBank/DDBJ whole genome shotgun (WGS) entry which is preliminary data.</text>
</comment>
<dbReference type="EMBL" id="JBHUFB010000013">
    <property type="protein sequence ID" value="MFD1814094.1"/>
    <property type="molecule type" value="Genomic_DNA"/>
</dbReference>
<dbReference type="SUPFAM" id="SSF53474">
    <property type="entry name" value="alpha/beta-Hydrolases"/>
    <property type="match status" value="1"/>
</dbReference>
<dbReference type="Gene3D" id="3.40.50.1820">
    <property type="entry name" value="alpha/beta hydrolase"/>
    <property type="match status" value="1"/>
</dbReference>
<evidence type="ECO:0000256" key="1">
    <source>
        <dbReference type="SAM" id="SignalP"/>
    </source>
</evidence>
<reference evidence="3" key="1">
    <citation type="journal article" date="2019" name="Int. J. Syst. Evol. Microbiol.">
        <title>The Global Catalogue of Microorganisms (GCM) 10K type strain sequencing project: providing services to taxonomists for standard genome sequencing and annotation.</title>
        <authorList>
            <consortium name="The Broad Institute Genomics Platform"/>
            <consortium name="The Broad Institute Genome Sequencing Center for Infectious Disease"/>
            <person name="Wu L."/>
            <person name="Ma J."/>
        </authorList>
    </citation>
    <scope>NUCLEOTIDE SEQUENCE [LARGE SCALE GENOMIC DNA]</scope>
    <source>
        <strain evidence="3">DT72</strain>
    </source>
</reference>